<reference evidence="2" key="2">
    <citation type="journal article" date="2015" name="Data Brief">
        <title>Shoot transcriptome of the giant reed, Arundo donax.</title>
        <authorList>
            <person name="Barrero R.A."/>
            <person name="Guerrero F.D."/>
            <person name="Moolhuijzen P."/>
            <person name="Goolsby J.A."/>
            <person name="Tidwell J."/>
            <person name="Bellgard S.E."/>
            <person name="Bellgard M.I."/>
        </authorList>
    </citation>
    <scope>NUCLEOTIDE SEQUENCE</scope>
    <source>
        <tissue evidence="2">Shoot tissue taken approximately 20 cm above the soil surface</tissue>
    </source>
</reference>
<reference evidence="2" key="1">
    <citation type="submission" date="2014-09" db="EMBL/GenBank/DDBJ databases">
        <authorList>
            <person name="Magalhaes I.L.F."/>
            <person name="Oliveira U."/>
            <person name="Santos F.R."/>
            <person name="Vidigal T.H.D.A."/>
            <person name="Brescovit A.D."/>
            <person name="Santos A.J."/>
        </authorList>
    </citation>
    <scope>NUCLEOTIDE SEQUENCE</scope>
    <source>
        <tissue evidence="2">Shoot tissue taken approximately 20 cm above the soil surface</tissue>
    </source>
</reference>
<dbReference type="EMBL" id="GBRH01246072">
    <property type="protein sequence ID" value="JAD51823.1"/>
    <property type="molecule type" value="Transcribed_RNA"/>
</dbReference>
<organism evidence="2">
    <name type="scientific">Arundo donax</name>
    <name type="common">Giant reed</name>
    <name type="synonym">Donax arundinaceus</name>
    <dbReference type="NCBI Taxonomy" id="35708"/>
    <lineage>
        <taxon>Eukaryota</taxon>
        <taxon>Viridiplantae</taxon>
        <taxon>Streptophyta</taxon>
        <taxon>Embryophyta</taxon>
        <taxon>Tracheophyta</taxon>
        <taxon>Spermatophyta</taxon>
        <taxon>Magnoliopsida</taxon>
        <taxon>Liliopsida</taxon>
        <taxon>Poales</taxon>
        <taxon>Poaceae</taxon>
        <taxon>PACMAD clade</taxon>
        <taxon>Arundinoideae</taxon>
        <taxon>Arundineae</taxon>
        <taxon>Arundo</taxon>
    </lineage>
</organism>
<evidence type="ECO:0000313" key="2">
    <source>
        <dbReference type="EMBL" id="JAD51823.1"/>
    </source>
</evidence>
<evidence type="ECO:0000256" key="1">
    <source>
        <dbReference type="SAM" id="MobiDB-lite"/>
    </source>
</evidence>
<protein>
    <submittedName>
        <fullName evidence="2">Uncharacterized protein</fullName>
    </submittedName>
</protein>
<accession>A0A0A9APK8</accession>
<dbReference type="AlphaFoldDB" id="A0A0A9APK8"/>
<name>A0A0A9APK8_ARUDO</name>
<feature type="region of interest" description="Disordered" evidence="1">
    <location>
        <begin position="1"/>
        <end position="33"/>
    </location>
</feature>
<proteinExistence type="predicted"/>
<sequence>MGSSFGEGDDQSATASVRRRQRETNHGTQFMPR</sequence>